<evidence type="ECO:0000313" key="4">
    <source>
        <dbReference type="Proteomes" id="UP001162834"/>
    </source>
</evidence>
<protein>
    <recommendedName>
        <fullName evidence="5">GTA TIM-barrel-like domain-containing protein</fullName>
    </recommendedName>
</protein>
<organism evidence="3 4">
    <name type="scientific">Capillimicrobium parvum</name>
    <dbReference type="NCBI Taxonomy" id="2884022"/>
    <lineage>
        <taxon>Bacteria</taxon>
        <taxon>Bacillati</taxon>
        <taxon>Actinomycetota</taxon>
        <taxon>Thermoleophilia</taxon>
        <taxon>Solirubrobacterales</taxon>
        <taxon>Capillimicrobiaceae</taxon>
        <taxon>Capillimicrobium</taxon>
    </lineage>
</organism>
<dbReference type="InterPro" id="IPR017853">
    <property type="entry name" value="GH"/>
</dbReference>
<evidence type="ECO:0000256" key="1">
    <source>
        <dbReference type="SAM" id="MobiDB-lite"/>
    </source>
</evidence>
<dbReference type="AlphaFoldDB" id="A0A9E6XUV1"/>
<keyword evidence="2" id="KW-0732">Signal</keyword>
<dbReference type="Gene3D" id="3.20.20.80">
    <property type="entry name" value="Glycosidases"/>
    <property type="match status" value="1"/>
</dbReference>
<dbReference type="Pfam" id="PF22612">
    <property type="entry name" value="GH113"/>
    <property type="match status" value="1"/>
</dbReference>
<reference evidence="3" key="1">
    <citation type="journal article" date="2022" name="Int. J. Syst. Evol. Microbiol.">
        <title>Pseudomonas aegrilactucae sp. nov. and Pseudomonas morbosilactucae sp. nov., pathogens causing bacterial rot of lettuce in Japan.</title>
        <authorList>
            <person name="Sawada H."/>
            <person name="Fujikawa T."/>
            <person name="Satou M."/>
        </authorList>
    </citation>
    <scope>NUCLEOTIDE SEQUENCE</scope>
    <source>
        <strain evidence="3">0166_1</strain>
    </source>
</reference>
<feature type="chain" id="PRO_5038628138" description="GTA TIM-barrel-like domain-containing protein" evidence="2">
    <location>
        <begin position="17"/>
        <end position="371"/>
    </location>
</feature>
<dbReference type="EMBL" id="CP087164">
    <property type="protein sequence ID" value="UGS34884.1"/>
    <property type="molecule type" value="Genomic_DNA"/>
</dbReference>
<feature type="compositionally biased region" description="Low complexity" evidence="1">
    <location>
        <begin position="28"/>
        <end position="42"/>
    </location>
</feature>
<dbReference type="Proteomes" id="UP001162834">
    <property type="component" value="Chromosome"/>
</dbReference>
<sequence>MGAAALALLAGLAVWVAVPGSGDGDGDGAASLPAAAPATPTGRNVPPVRDGMLRGANVTAYLADALSAPTAADALRDLRAAGADQATFPVLWFQAARDSTAIAPDPHETPSDASIVAAAATARGDGMQVGIAPHLNVRDGTFRGDIAPASRGEWMAAYRRMVEHYADLAQQVHADLFVVGSELASMSGDDAAWRSLIADVRGRFDGQITYAANWVQEAEKVPFWDVLDAVGIDAYMPLTPKDADPSVTQLEAGWQPWITRMQALHDRTGKPVLVTELGYTSRVGTAQAPAEQGDGAVSLTAQANAYEAAFSQLGHRDWVSGIAIWDWSADGRQSAGDYSPQGKPAQAVLARWYGGTVRAATAAGGAPRTTG</sequence>
<evidence type="ECO:0008006" key="5">
    <source>
        <dbReference type="Google" id="ProtNLM"/>
    </source>
</evidence>
<dbReference type="SUPFAM" id="SSF51445">
    <property type="entry name" value="(Trans)glycosidases"/>
    <property type="match status" value="1"/>
</dbReference>
<feature type="signal peptide" evidence="2">
    <location>
        <begin position="1"/>
        <end position="16"/>
    </location>
</feature>
<evidence type="ECO:0000256" key="2">
    <source>
        <dbReference type="SAM" id="SignalP"/>
    </source>
</evidence>
<name>A0A9E6XUV1_9ACTN</name>
<keyword evidence="4" id="KW-1185">Reference proteome</keyword>
<dbReference type="InterPro" id="IPR055151">
    <property type="entry name" value="GH113"/>
</dbReference>
<feature type="region of interest" description="Disordered" evidence="1">
    <location>
        <begin position="28"/>
        <end position="48"/>
    </location>
</feature>
<accession>A0A9E6XUV1</accession>
<gene>
    <name evidence="3" type="ORF">DSM104329_01266</name>
</gene>
<evidence type="ECO:0000313" key="3">
    <source>
        <dbReference type="EMBL" id="UGS34884.1"/>
    </source>
</evidence>
<dbReference type="CDD" id="cd19608">
    <property type="entry name" value="GH113_mannanase-like"/>
    <property type="match status" value="1"/>
</dbReference>
<dbReference type="KEGG" id="sbae:DSM104329_01266"/>
<dbReference type="RefSeq" id="WP_259314550.1">
    <property type="nucleotide sequence ID" value="NZ_CP087164.1"/>
</dbReference>
<proteinExistence type="predicted"/>